<dbReference type="AlphaFoldDB" id="A0A918U666"/>
<reference evidence="3" key="2">
    <citation type="submission" date="2020-09" db="EMBL/GenBank/DDBJ databases">
        <authorList>
            <person name="Sun Q."/>
            <person name="Ohkuma M."/>
        </authorList>
    </citation>
    <scope>NUCLEOTIDE SEQUENCE</scope>
    <source>
        <strain evidence="3">JCM 4790</strain>
    </source>
</reference>
<keyword evidence="4" id="KW-1185">Reference proteome</keyword>
<feature type="region of interest" description="Disordered" evidence="1">
    <location>
        <begin position="139"/>
        <end position="174"/>
    </location>
</feature>
<evidence type="ECO:0000259" key="2">
    <source>
        <dbReference type="Pfam" id="PF00501"/>
    </source>
</evidence>
<proteinExistence type="predicted"/>
<dbReference type="InterPro" id="IPR042099">
    <property type="entry name" value="ANL_N_sf"/>
</dbReference>
<sequence>MKPHDMGVLFDQCAERGTATRVRLDRPFDLAPDGGTDYTVDALAALVEDAAGLLAAAGAGRGDRVAIVKDNHWDYDLLACAAVRLGAVPAQLSAHLPPATLAVLLHRLRPALLVTTRALLERCRRADRDPARTTGAVLALDGPAPGALGPDDVRGRPAPGPRRRHDDAPLVINHTSGTTGVPKLVVHSTRTIIGKLARFEAVRYPRVGLRRDDVLANASSFAHGRTFCWTASVLCLAPRALTVLSRPDPHSADPLLRAHPPTVVEALPATYVRLRPLTRRLDNAFRDVRLFVSTYDAVHPPTLRAYLRASAHRAPVWMQGWGQTETGPLTFRFHTRRSLRPPGADADARGLGRPVPGRTRLRVVDPDTLRPLPRGRPGLLLARTPARALGYVGEDDRWEAKRVGRWWSTGDLGVHHRDGSVELLDREVDRAQRLSCLRTEDLLEDRLPEALEVVLLARPGEAPLPVVVTEDGALDAGRWRGAVAGLPPLQPPMVLTWPQLPRTGTGKVRRTALLRQLTGRTDTCGSGRWT</sequence>
<reference evidence="3" key="1">
    <citation type="journal article" date="2014" name="Int. J. Syst. Evol. Microbiol.">
        <title>Complete genome sequence of Corynebacterium casei LMG S-19264T (=DSM 44701T), isolated from a smear-ripened cheese.</title>
        <authorList>
            <consortium name="US DOE Joint Genome Institute (JGI-PGF)"/>
            <person name="Walter F."/>
            <person name="Albersmeier A."/>
            <person name="Kalinowski J."/>
            <person name="Ruckert C."/>
        </authorList>
    </citation>
    <scope>NUCLEOTIDE SEQUENCE</scope>
    <source>
        <strain evidence="3">JCM 4790</strain>
    </source>
</reference>
<organism evidence="3 4">
    <name type="scientific">Streptomyces minutiscleroticus</name>
    <dbReference type="NCBI Taxonomy" id="68238"/>
    <lineage>
        <taxon>Bacteria</taxon>
        <taxon>Bacillati</taxon>
        <taxon>Actinomycetota</taxon>
        <taxon>Actinomycetes</taxon>
        <taxon>Kitasatosporales</taxon>
        <taxon>Streptomycetaceae</taxon>
        <taxon>Streptomyces</taxon>
    </lineage>
</organism>
<dbReference type="PANTHER" id="PTHR43767:SF1">
    <property type="entry name" value="NONRIBOSOMAL PEPTIDE SYNTHASE PES1 (EUROFUNG)-RELATED"/>
    <property type="match status" value="1"/>
</dbReference>
<dbReference type="SUPFAM" id="SSF56801">
    <property type="entry name" value="Acetyl-CoA synthetase-like"/>
    <property type="match status" value="1"/>
</dbReference>
<feature type="domain" description="AMP-dependent synthetase/ligase" evidence="2">
    <location>
        <begin position="29"/>
        <end position="391"/>
    </location>
</feature>
<keyword evidence="3" id="KW-0436">Ligase</keyword>
<dbReference type="PANTHER" id="PTHR43767">
    <property type="entry name" value="LONG-CHAIN-FATTY-ACID--COA LIGASE"/>
    <property type="match status" value="1"/>
</dbReference>
<name>A0A918U666_9ACTN</name>
<dbReference type="InterPro" id="IPR050237">
    <property type="entry name" value="ATP-dep_AMP-bd_enzyme"/>
</dbReference>
<evidence type="ECO:0000313" key="4">
    <source>
        <dbReference type="Proteomes" id="UP000619244"/>
    </source>
</evidence>
<evidence type="ECO:0000313" key="3">
    <source>
        <dbReference type="EMBL" id="GGX96542.1"/>
    </source>
</evidence>
<dbReference type="Proteomes" id="UP000619244">
    <property type="component" value="Unassembled WGS sequence"/>
</dbReference>
<comment type="caution">
    <text evidence="3">The sequence shown here is derived from an EMBL/GenBank/DDBJ whole genome shotgun (WGS) entry which is preliminary data.</text>
</comment>
<dbReference type="PROSITE" id="PS00455">
    <property type="entry name" value="AMP_BINDING"/>
    <property type="match status" value="1"/>
</dbReference>
<dbReference type="GO" id="GO:0016874">
    <property type="term" value="F:ligase activity"/>
    <property type="evidence" value="ECO:0007669"/>
    <property type="project" value="UniProtKB-KW"/>
</dbReference>
<gene>
    <name evidence="3" type="ORF">GCM10010358_57950</name>
</gene>
<dbReference type="CDD" id="cd04433">
    <property type="entry name" value="AFD_class_I"/>
    <property type="match status" value="1"/>
</dbReference>
<protein>
    <submittedName>
        <fullName evidence="3">Fatty-acid-CoA ligase FadD</fullName>
    </submittedName>
</protein>
<evidence type="ECO:0000256" key="1">
    <source>
        <dbReference type="SAM" id="MobiDB-lite"/>
    </source>
</evidence>
<accession>A0A918U666</accession>
<dbReference type="Gene3D" id="3.40.50.12780">
    <property type="entry name" value="N-terminal domain of ligase-like"/>
    <property type="match status" value="1"/>
</dbReference>
<dbReference type="EMBL" id="BMVU01000036">
    <property type="protein sequence ID" value="GGX96542.1"/>
    <property type="molecule type" value="Genomic_DNA"/>
</dbReference>
<dbReference type="RefSeq" id="WP_229919603.1">
    <property type="nucleotide sequence ID" value="NZ_BMVU01000036.1"/>
</dbReference>
<dbReference type="Pfam" id="PF00501">
    <property type="entry name" value="AMP-binding"/>
    <property type="match status" value="1"/>
</dbReference>
<dbReference type="InterPro" id="IPR020845">
    <property type="entry name" value="AMP-binding_CS"/>
</dbReference>
<dbReference type="InterPro" id="IPR000873">
    <property type="entry name" value="AMP-dep_synth/lig_dom"/>
</dbReference>